<evidence type="ECO:0000256" key="1">
    <source>
        <dbReference type="SAM" id="MobiDB-lite"/>
    </source>
</evidence>
<sequence length="182" mass="19681">MSYNNHSHEETTTQYHQGAAPGWVDYQWAGPAPGSPMSDESTDDTESDQYDSAFTTSATEDEALVTPYGAWVLLPEEHREPTANLPEDDSDQDAPSSGEHSPTTTTYDADVDSAGELTPTAEREDPLHATSAADWANEEYGYGYHTDRNPYDYTDDGSSSYSPSDITSESSASSTSGYAGDH</sequence>
<accession>A0ABR3QB21</accession>
<dbReference type="RefSeq" id="XP_069211873.1">
    <property type="nucleotide sequence ID" value="XM_069351487.1"/>
</dbReference>
<keyword evidence="3" id="KW-1185">Reference proteome</keyword>
<proteinExistence type="predicted"/>
<comment type="caution">
    <text evidence="2">The sequence shown here is derived from an EMBL/GenBank/DDBJ whole genome shotgun (WGS) entry which is preliminary data.</text>
</comment>
<feature type="compositionally biased region" description="Polar residues" evidence="1">
    <location>
        <begin position="93"/>
        <end position="107"/>
    </location>
</feature>
<reference evidence="2 3" key="1">
    <citation type="submission" date="2023-08" db="EMBL/GenBank/DDBJ databases">
        <title>Annotated Genome Sequence of Vanrija albida AlHP1.</title>
        <authorList>
            <person name="Herzog R."/>
        </authorList>
    </citation>
    <scope>NUCLEOTIDE SEQUENCE [LARGE SCALE GENOMIC DNA]</scope>
    <source>
        <strain evidence="2 3">AlHP1</strain>
    </source>
</reference>
<protein>
    <submittedName>
        <fullName evidence="2">Uncharacterized protein</fullName>
    </submittedName>
</protein>
<dbReference type="EMBL" id="JBBXJM010000002">
    <property type="protein sequence ID" value="KAL1411929.1"/>
    <property type="molecule type" value="Genomic_DNA"/>
</dbReference>
<dbReference type="Proteomes" id="UP001565368">
    <property type="component" value="Unassembled WGS sequence"/>
</dbReference>
<evidence type="ECO:0000313" key="3">
    <source>
        <dbReference type="Proteomes" id="UP001565368"/>
    </source>
</evidence>
<gene>
    <name evidence="2" type="ORF">Q8F55_002917</name>
</gene>
<feature type="compositionally biased region" description="Basic and acidic residues" evidence="1">
    <location>
        <begin position="1"/>
        <end position="11"/>
    </location>
</feature>
<feature type="compositionally biased region" description="Low complexity" evidence="1">
    <location>
        <begin position="156"/>
        <end position="176"/>
    </location>
</feature>
<feature type="compositionally biased region" description="Acidic residues" evidence="1">
    <location>
        <begin position="40"/>
        <end position="49"/>
    </location>
</feature>
<name>A0ABR3QB21_9TREE</name>
<feature type="region of interest" description="Disordered" evidence="1">
    <location>
        <begin position="1"/>
        <end position="182"/>
    </location>
</feature>
<organism evidence="2 3">
    <name type="scientific">Vanrija albida</name>
    <dbReference type="NCBI Taxonomy" id="181172"/>
    <lineage>
        <taxon>Eukaryota</taxon>
        <taxon>Fungi</taxon>
        <taxon>Dikarya</taxon>
        <taxon>Basidiomycota</taxon>
        <taxon>Agaricomycotina</taxon>
        <taxon>Tremellomycetes</taxon>
        <taxon>Trichosporonales</taxon>
        <taxon>Trichosporonaceae</taxon>
        <taxon>Vanrija</taxon>
    </lineage>
</organism>
<evidence type="ECO:0000313" key="2">
    <source>
        <dbReference type="EMBL" id="KAL1411929.1"/>
    </source>
</evidence>
<dbReference type="GeneID" id="95983960"/>